<name>A0A2P2IHJ8_RHIMU</name>
<accession>A0A2P2IHJ8</accession>
<organism evidence="1">
    <name type="scientific">Rhizophora mucronata</name>
    <name type="common">Asiatic mangrove</name>
    <dbReference type="NCBI Taxonomy" id="61149"/>
    <lineage>
        <taxon>Eukaryota</taxon>
        <taxon>Viridiplantae</taxon>
        <taxon>Streptophyta</taxon>
        <taxon>Embryophyta</taxon>
        <taxon>Tracheophyta</taxon>
        <taxon>Spermatophyta</taxon>
        <taxon>Magnoliopsida</taxon>
        <taxon>eudicotyledons</taxon>
        <taxon>Gunneridae</taxon>
        <taxon>Pentapetalae</taxon>
        <taxon>rosids</taxon>
        <taxon>fabids</taxon>
        <taxon>Malpighiales</taxon>
        <taxon>Rhizophoraceae</taxon>
        <taxon>Rhizophora</taxon>
    </lineage>
</organism>
<protein>
    <submittedName>
        <fullName evidence="1">Uncharacterized protein</fullName>
    </submittedName>
</protein>
<proteinExistence type="predicted"/>
<dbReference type="EMBL" id="GGEC01000207">
    <property type="protein sequence ID" value="MBW80690.1"/>
    <property type="molecule type" value="Transcribed_RNA"/>
</dbReference>
<sequence>MKMKRHIVVTFNKHHFYHPLVLHLHLTHVRPTVSLGCMRH</sequence>
<dbReference type="AlphaFoldDB" id="A0A2P2IHJ8"/>
<reference evidence="1" key="1">
    <citation type="submission" date="2018-02" db="EMBL/GenBank/DDBJ databases">
        <title>Rhizophora mucronata_Transcriptome.</title>
        <authorList>
            <person name="Meera S.P."/>
            <person name="Sreeshan A."/>
            <person name="Augustine A."/>
        </authorList>
    </citation>
    <scope>NUCLEOTIDE SEQUENCE</scope>
    <source>
        <tissue evidence="1">Leaf</tissue>
    </source>
</reference>
<evidence type="ECO:0000313" key="1">
    <source>
        <dbReference type="EMBL" id="MBW80690.1"/>
    </source>
</evidence>